<dbReference type="EMBL" id="KJ405471">
    <property type="protein sequence ID" value="AHX26717.1"/>
    <property type="molecule type" value="mRNA"/>
</dbReference>
<dbReference type="Pfam" id="PF03142">
    <property type="entry name" value="Chitin_synth_2"/>
    <property type="match status" value="1"/>
</dbReference>
<keyword evidence="10 22" id="KW-0547">Nucleotide-binding</keyword>
<feature type="transmembrane region" description="Helical" evidence="24">
    <location>
        <begin position="1918"/>
        <end position="1937"/>
    </location>
</feature>
<dbReference type="SUPFAM" id="SSF53448">
    <property type="entry name" value="Nucleotide-diphospho-sugar transferases"/>
    <property type="match status" value="1"/>
</dbReference>
<feature type="transmembrane region" description="Helical" evidence="24">
    <location>
        <begin position="1272"/>
        <end position="1294"/>
    </location>
</feature>
<keyword evidence="11 22" id="KW-0067">ATP-binding</keyword>
<dbReference type="InterPro" id="IPR036961">
    <property type="entry name" value="Kinesin_motor_dom_sf"/>
</dbReference>
<keyword evidence="16 22" id="KW-0505">Motor protein</keyword>
<feature type="transmembrane region" description="Helical" evidence="24">
    <location>
        <begin position="983"/>
        <end position="1003"/>
    </location>
</feature>
<dbReference type="GO" id="GO:0005524">
    <property type="term" value="F:ATP binding"/>
    <property type="evidence" value="ECO:0007669"/>
    <property type="project" value="UniProtKB-UniRule"/>
</dbReference>
<dbReference type="SUPFAM" id="SSF52540">
    <property type="entry name" value="P-loop containing nucleoside triphosphate hydrolases"/>
    <property type="match status" value="1"/>
</dbReference>
<dbReference type="GO" id="GO:0003779">
    <property type="term" value="F:actin binding"/>
    <property type="evidence" value="ECO:0007669"/>
    <property type="project" value="UniProtKB-KW"/>
</dbReference>
<keyword evidence="17" id="KW-0325">Glycoprotein</keyword>
<evidence type="ECO:0000259" key="25">
    <source>
        <dbReference type="PROSITE" id="PS51456"/>
    </source>
</evidence>
<evidence type="ECO:0000256" key="1">
    <source>
        <dbReference type="ARBA" id="ARBA00004245"/>
    </source>
</evidence>
<organism evidence="26">
    <name type="scientific">Sabellaria alveolata</name>
    <name type="common">Honeycomb worm</name>
    <dbReference type="NCBI Taxonomy" id="251482"/>
    <lineage>
        <taxon>Eukaryota</taxon>
        <taxon>Metazoa</taxon>
        <taxon>Spiralia</taxon>
        <taxon>Lophotrochozoa</taxon>
        <taxon>Annelida</taxon>
        <taxon>Polychaeta</taxon>
        <taxon>Sedentaria</taxon>
        <taxon>Canalipalpata</taxon>
        <taxon>Sabellida</taxon>
        <taxon>Sabellariidae</taxon>
        <taxon>Sabellaria</taxon>
    </lineage>
</organism>
<dbReference type="CDD" id="cd04190">
    <property type="entry name" value="Chitin_synth_C"/>
    <property type="match status" value="1"/>
</dbReference>
<dbReference type="PROSITE" id="PS51456">
    <property type="entry name" value="MYOSIN_MOTOR"/>
    <property type="match status" value="1"/>
</dbReference>
<evidence type="ECO:0000256" key="9">
    <source>
        <dbReference type="ARBA" id="ARBA00022737"/>
    </source>
</evidence>
<keyword evidence="18" id="KW-0206">Cytoskeleton</keyword>
<evidence type="ECO:0000256" key="18">
    <source>
        <dbReference type="ARBA" id="ARBA00023212"/>
    </source>
</evidence>
<keyword evidence="9" id="KW-0677">Repeat</keyword>
<evidence type="ECO:0000313" key="26">
    <source>
        <dbReference type="EMBL" id="AHX26717.1"/>
    </source>
</evidence>
<evidence type="ECO:0000256" key="7">
    <source>
        <dbReference type="ARBA" id="ARBA00022679"/>
    </source>
</evidence>
<protein>
    <recommendedName>
        <fullName evidence="4">chitin synthase</fullName>
        <ecNumber evidence="4">2.4.1.16</ecNumber>
    </recommendedName>
</protein>
<evidence type="ECO:0000256" key="22">
    <source>
        <dbReference type="PROSITE-ProRule" id="PRU00782"/>
    </source>
</evidence>
<feature type="transmembrane region" description="Helical" evidence="24">
    <location>
        <begin position="1130"/>
        <end position="1151"/>
    </location>
</feature>
<dbReference type="GO" id="GO:0004100">
    <property type="term" value="F:chitin synthase activity"/>
    <property type="evidence" value="ECO:0007669"/>
    <property type="project" value="UniProtKB-EC"/>
</dbReference>
<feature type="compositionally biased region" description="Basic and acidic residues" evidence="23">
    <location>
        <begin position="830"/>
        <end position="849"/>
    </location>
</feature>
<sequence>MKKMNDKTFNIIKHLLHSLFSLQTYISDVLIIINPYEDLGIYGDEFHSRYLRVEGRLDKTPHVYWTAQRAYHAMIESRKNQCIIVSGESGAGKTVNTKHIIKHITEISAHDSEAGILHEKMVKVNPLLEAFGNAKTAMNDNSSRFGKYIEMFFTKSGQIIGANINSYMLEKSRVVHPGKQERNYHIFYYLFAGLPEERRRYFYLEEPEDYRILAGGKASVFESKSHESYCKEQFDEVCDLLKTLGFTETEDLEIIYQCLAAVLFIGQIEFIEDEETGGCLIQDEKNAENVADLLNVNKDDFINYLILTSNEVAGEDVNSLFNYEQACDNRDTLAKSLYSRLFGWIVRQVNESIRVVDQSQLQSSSNSVGILDLAGFEKFEENSFEQLCINSANEKLQFYFNEHIFVKEQGQYEEEGISWEHIPFENNQIIIDLFLKPPECVFNVLNDQSKFPASTDKQFVQKCNELFGSHSKFIKLEGEPLEFGIVHFASEVCYNCKGFLEKNRDKMSGNMTKCVTASTNDFISDLFKAELDETGSVAKTKSQIRRSTVRSSMMPSGFGGRGTSRISKNDLQKIAKKKRKKPIRNNPLQNITTVSQHFTKSLEQLMWHMRRAEPLFIRCIKPNEEKRPSRLDEILVERQLRYNGVTEIAKIRRLGYPVRIKFDEFSRKFAILQPRKQQQDKIKLCQDILIGAEYFSNGYALGKTRVFMKEDTMLKLEKEANMKSAVCIQKCIRTWLQQKKYAILKEEEERKRREEERKKEEERKAAEEAARRQQNNTQANGSGVQEHPPSIPAPDPPDGSGGSYPSDGNTDQTTQPEGAPPSPIPDMTEQEEKFGDDAESYKSDDSDIMDEKPKWDLAQVVPRDRISPSESFKGLVMFLKVLTYFFLWLFVLACAVVSTGCVLYLEGVYYKDADHMKSSRNQLWYIVLAPQILTLVTSFFRVIFGNYPWPDAKTWVYIIIMEILHSLGIVLLVFHVFPAFSSMANLVFMNSICFIPALFKLFFSKRSFKDAAKSTLSLVTIVLDIVSFLLQLCTIFLAFLVIANNSYATVDELEAVHWFNISHPIINPNVYTVQQVTGLLNQELYRGIYWQVPVGLILVSAKWWENFVTKRDGHATKLFKFKKMLHDTRSPALLVMSVINIASVTGFMTLMETDLSNVNITTPIDFNRWDPTVNNSTENANNTNIAYDIASVSLSFVQIPCAFFTYYLGGLACRLVMQKISFALPLLLATPALVIIIVLQSHTLIKDADLLTLPHMGGLDFSFYHELEGSTLGFVVAAVVIWWLNCLWITRHVWFPDCDRLAMMDALFVNRFYFGVAPIQSMLLNRRSDDKELLMNRADGVSVISSDVYSSATITKTLSSTHTAAFARANRSIDGDLDADDTIKKTGKKRRAPVPMVYACATMWHETANEMIQLLKSVFRMDNDQSARRLAEKKFGFIDPDYYEFEAHVFFDDCMEMSDDDNWVVNRFVRLLLDSIDEAASAVLEIPVEMPKPFKVATPYGGQLIWILPGRNLLIIHLKDKLKIRHKKRWSQVMYMYYLLGYRLFDVEQTKLDDLFKAARGEEDLQAQIKSEKSKRQAWSDLAIKRFGATGHFGKSAIFKDMEEKLLLQAENTFLLALDGDVDFKPDAVRLLVDRMRINPKTGAACGRIHPIGTGPMVWYQKFEYAVGHWFQKSTEHVLGCVLCSPGCFSLFRGSALMDDNIMKLYTKKAVDPTEFLQYDQGEDRWLCTLLLQQGYRVDYTAASDALTYAPEAFDEFFNQRRRWTPSTILNIIDLLGDAQNTVRANPNISWLYIFYQFALMLSTVIGPSTLVLAIASAFEAVFGLEETWQSYLLSILPVAFYIAICILCKTNTQLKVGALLSVFYGCVMTVVFVGIIKTIYSSNILDPTLLFLAILTACYIFAGIMHPYEIFVLIHGILYLMAIPAGYLILMIYSISNMNVVSWGTREVAKKKSKAQMEQEKIAVQKKKEEKKRSGVLSFLRADVIFAELKDIMNQFFMNTHRDNEMKESVKVQRKILKKQ</sequence>
<feature type="transmembrane region" description="Helical" evidence="24">
    <location>
        <begin position="881"/>
        <end position="905"/>
    </location>
</feature>
<dbReference type="Gene3D" id="1.20.58.530">
    <property type="match status" value="1"/>
</dbReference>
<comment type="similarity">
    <text evidence="22">Belongs to the TRAFAC class myosin-kinesin ATPase superfamily. Myosin family.</text>
</comment>
<dbReference type="InterPro" id="IPR052409">
    <property type="entry name" value="Myosin-III_kinase_activity"/>
</dbReference>
<dbReference type="InterPro" id="IPR001609">
    <property type="entry name" value="Myosin_head_motor_dom-like"/>
</dbReference>
<evidence type="ECO:0000256" key="19">
    <source>
        <dbReference type="ARBA" id="ARBA00023273"/>
    </source>
</evidence>
<evidence type="ECO:0000256" key="13">
    <source>
        <dbReference type="ARBA" id="ARBA00023054"/>
    </source>
</evidence>
<feature type="transmembrane region" description="Helical" evidence="24">
    <location>
        <begin position="1794"/>
        <end position="1819"/>
    </location>
</feature>
<feature type="transmembrane region" description="Helical" evidence="24">
    <location>
        <begin position="1220"/>
        <end position="1239"/>
    </location>
</feature>
<evidence type="ECO:0000256" key="15">
    <source>
        <dbReference type="ARBA" id="ARBA00023136"/>
    </source>
</evidence>
<keyword evidence="15 24" id="KW-0472">Membrane</keyword>
<dbReference type="GO" id="GO:0016459">
    <property type="term" value="C:myosin complex"/>
    <property type="evidence" value="ECO:0007669"/>
    <property type="project" value="UniProtKB-KW"/>
</dbReference>
<dbReference type="InterPro" id="IPR029044">
    <property type="entry name" value="Nucleotide-diphossugar_trans"/>
</dbReference>
<feature type="compositionally biased region" description="Polar residues" evidence="23">
    <location>
        <begin position="773"/>
        <end position="783"/>
    </location>
</feature>
<keyword evidence="6" id="KW-0963">Cytoplasm</keyword>
<dbReference type="GO" id="GO:0030832">
    <property type="term" value="P:regulation of actin filament length"/>
    <property type="evidence" value="ECO:0007669"/>
    <property type="project" value="TreeGrafter"/>
</dbReference>
<keyword evidence="14 22" id="KW-0518">Myosin</keyword>
<evidence type="ECO:0000256" key="12">
    <source>
        <dbReference type="ARBA" id="ARBA00022989"/>
    </source>
</evidence>
<dbReference type="PANTHER" id="PTHR46256">
    <property type="entry name" value="AGAP011099-PA"/>
    <property type="match status" value="1"/>
</dbReference>
<proteinExistence type="evidence at transcript level"/>
<evidence type="ECO:0000256" key="17">
    <source>
        <dbReference type="ARBA" id="ARBA00023180"/>
    </source>
</evidence>
<evidence type="ECO:0000256" key="6">
    <source>
        <dbReference type="ARBA" id="ARBA00022490"/>
    </source>
</evidence>
<evidence type="ECO:0000256" key="8">
    <source>
        <dbReference type="ARBA" id="ARBA00022692"/>
    </source>
</evidence>
<keyword evidence="5" id="KW-1003">Cell membrane</keyword>
<evidence type="ECO:0000256" key="11">
    <source>
        <dbReference type="ARBA" id="ARBA00022840"/>
    </source>
</evidence>
<keyword evidence="19" id="KW-0966">Cell projection</keyword>
<keyword evidence="22" id="KW-0009">Actin-binding</keyword>
<dbReference type="GO" id="GO:0042995">
    <property type="term" value="C:cell projection"/>
    <property type="evidence" value="ECO:0007669"/>
    <property type="project" value="UniProtKB-SubCell"/>
</dbReference>
<reference evidence="26" key="1">
    <citation type="journal article" date="2014" name="Genome Biol. Evol.">
        <title>Early divergence, broad distribution, and high diversity of animal chitin synthases.</title>
        <authorList>
            <person name="Zakrzewski A.C."/>
            <person name="Weigert A."/>
            <person name="Helm C."/>
            <person name="Adamski M."/>
            <person name="Adamska M."/>
            <person name="Bleidorn C."/>
            <person name="Raible F."/>
            <person name="Hausen H."/>
        </authorList>
    </citation>
    <scope>NUCLEOTIDE SEQUENCE</scope>
    <source>
        <strain evidence="26">SaalCS2</strain>
    </source>
</reference>
<dbReference type="GO" id="GO:0005886">
    <property type="term" value="C:plasma membrane"/>
    <property type="evidence" value="ECO:0007669"/>
    <property type="project" value="UniProtKB-SubCell"/>
</dbReference>
<comment type="catalytic activity">
    <reaction evidence="21">
        <text>[(1-&gt;4)-N-acetyl-beta-D-glucosaminyl](n) + UDP-N-acetyl-alpha-D-glucosamine = [(1-&gt;4)-N-acetyl-beta-D-glucosaminyl](n+1) + UDP + H(+)</text>
        <dbReference type="Rhea" id="RHEA:16637"/>
        <dbReference type="Rhea" id="RHEA-COMP:9593"/>
        <dbReference type="Rhea" id="RHEA-COMP:9595"/>
        <dbReference type="ChEBI" id="CHEBI:15378"/>
        <dbReference type="ChEBI" id="CHEBI:17029"/>
        <dbReference type="ChEBI" id="CHEBI:57705"/>
        <dbReference type="ChEBI" id="CHEBI:58223"/>
        <dbReference type="EC" id="2.4.1.16"/>
    </reaction>
</comment>
<dbReference type="Pfam" id="PF23000">
    <property type="entry name" value="ChitinSynthase_IV_N"/>
    <property type="match status" value="1"/>
</dbReference>
<dbReference type="Gene3D" id="3.40.850.10">
    <property type="entry name" value="Kinesin motor domain"/>
    <property type="match status" value="1"/>
</dbReference>
<dbReference type="InterPro" id="IPR027417">
    <property type="entry name" value="P-loop_NTPase"/>
</dbReference>
<feature type="transmembrane region" description="Helical" evidence="24">
    <location>
        <begin position="956"/>
        <end position="977"/>
    </location>
</feature>
<evidence type="ECO:0000256" key="2">
    <source>
        <dbReference type="ARBA" id="ARBA00004316"/>
    </source>
</evidence>
<evidence type="ECO:0000256" key="4">
    <source>
        <dbReference type="ARBA" id="ARBA00012543"/>
    </source>
</evidence>
<evidence type="ECO:0000256" key="3">
    <source>
        <dbReference type="ARBA" id="ARBA00004651"/>
    </source>
</evidence>
<evidence type="ECO:0000256" key="10">
    <source>
        <dbReference type="ARBA" id="ARBA00022741"/>
    </source>
</evidence>
<accession>A0A023PNL7</accession>
<feature type="binding site" evidence="22">
    <location>
        <begin position="87"/>
        <end position="94"/>
    </location>
    <ligand>
        <name>ATP</name>
        <dbReference type="ChEBI" id="CHEBI:30616"/>
    </ligand>
</feature>
<keyword evidence="13" id="KW-0175">Coiled coil</keyword>
<feature type="region of interest" description="Actin-binding" evidence="22">
    <location>
        <begin position="602"/>
        <end position="624"/>
    </location>
</feature>
<dbReference type="PANTHER" id="PTHR46256:SF3">
    <property type="entry name" value="MYOSIN MOTOR DOMAIN-CONTAINING PROTEIN"/>
    <property type="match status" value="1"/>
</dbReference>
<dbReference type="Gene3D" id="1.20.120.720">
    <property type="entry name" value="Myosin VI head, motor domain, U50 subdomain"/>
    <property type="match status" value="1"/>
</dbReference>
<evidence type="ECO:0000256" key="24">
    <source>
        <dbReference type="SAM" id="Phobius"/>
    </source>
</evidence>
<keyword evidence="8 24" id="KW-0812">Transmembrane</keyword>
<feature type="non-terminal residue" evidence="26">
    <location>
        <position position="2021"/>
    </location>
</feature>
<comment type="similarity">
    <text evidence="20">Belongs to the chitin synthase family. Class IV subfamily.</text>
</comment>
<feature type="region of interest" description="Disordered" evidence="23">
    <location>
        <begin position="747"/>
        <end position="849"/>
    </location>
</feature>
<evidence type="ECO:0000256" key="21">
    <source>
        <dbReference type="ARBA" id="ARBA00048014"/>
    </source>
</evidence>
<evidence type="ECO:0000256" key="16">
    <source>
        <dbReference type="ARBA" id="ARBA00023175"/>
    </source>
</evidence>
<dbReference type="PRINTS" id="PR00193">
    <property type="entry name" value="MYOSINHEAVY"/>
</dbReference>
<feature type="transmembrane region" description="Helical" evidence="24">
    <location>
        <begin position="1015"/>
        <end position="1043"/>
    </location>
</feature>
<dbReference type="GO" id="GO:0000146">
    <property type="term" value="F:microfilament motor activity"/>
    <property type="evidence" value="ECO:0007669"/>
    <property type="project" value="TreeGrafter"/>
</dbReference>
<evidence type="ECO:0000256" key="5">
    <source>
        <dbReference type="ARBA" id="ARBA00022475"/>
    </source>
</evidence>
<feature type="domain" description="Myosin motor" evidence="25">
    <location>
        <begin position="1"/>
        <end position="721"/>
    </location>
</feature>
<feature type="transmembrane region" description="Helical" evidence="24">
    <location>
        <begin position="1831"/>
        <end position="1850"/>
    </location>
</feature>
<comment type="subcellular location">
    <subcellularLocation>
        <location evidence="3">Cell membrane</location>
        <topology evidence="3">Multi-pass membrane protein</topology>
    </subcellularLocation>
    <subcellularLocation>
        <location evidence="2">Cell projection</location>
    </subcellularLocation>
    <subcellularLocation>
        <location evidence="1">Cytoplasm</location>
        <location evidence="1">Cytoskeleton</location>
    </subcellularLocation>
</comment>
<evidence type="ECO:0000256" key="14">
    <source>
        <dbReference type="ARBA" id="ARBA00023123"/>
    </source>
</evidence>
<feature type="transmembrane region" description="Helical" evidence="24">
    <location>
        <begin position="1857"/>
        <end position="1877"/>
    </location>
</feature>
<feature type="transmembrane region" description="Helical" evidence="24">
    <location>
        <begin position="1889"/>
        <end position="1906"/>
    </location>
</feature>
<dbReference type="InterPro" id="IPR055120">
    <property type="entry name" value="Chs-1/2_IV_N"/>
</dbReference>
<feature type="compositionally biased region" description="Basic and acidic residues" evidence="23">
    <location>
        <begin position="747"/>
        <end position="771"/>
    </location>
</feature>
<evidence type="ECO:0000256" key="23">
    <source>
        <dbReference type="SAM" id="MobiDB-lite"/>
    </source>
</evidence>
<feature type="transmembrane region" description="Helical" evidence="24">
    <location>
        <begin position="1185"/>
        <end position="1208"/>
    </location>
</feature>
<dbReference type="GO" id="GO:0004674">
    <property type="term" value="F:protein serine/threonine kinase activity"/>
    <property type="evidence" value="ECO:0007669"/>
    <property type="project" value="TreeGrafter"/>
</dbReference>
<dbReference type="Pfam" id="PF00063">
    <property type="entry name" value="Myosin_head"/>
    <property type="match status" value="1"/>
</dbReference>
<dbReference type="EC" id="2.4.1.16" evidence="4"/>
<dbReference type="FunFam" id="3.90.550.10:FF:000139">
    <property type="entry name" value="Chitin synthase 8"/>
    <property type="match status" value="1"/>
</dbReference>
<feature type="transmembrane region" description="Helical" evidence="24">
    <location>
        <begin position="925"/>
        <end position="944"/>
    </location>
</feature>
<dbReference type="SMART" id="SM00242">
    <property type="entry name" value="MYSc"/>
    <property type="match status" value="1"/>
</dbReference>
<dbReference type="Gene3D" id="1.20.5.4820">
    <property type="match status" value="1"/>
</dbReference>
<name>A0A023PNL7_SABAL</name>
<evidence type="ECO:0000256" key="20">
    <source>
        <dbReference type="ARBA" id="ARBA00046329"/>
    </source>
</evidence>
<keyword evidence="7" id="KW-0808">Transferase</keyword>
<keyword evidence="12 24" id="KW-1133">Transmembrane helix</keyword>
<dbReference type="Gene3D" id="1.10.10.820">
    <property type="match status" value="1"/>
</dbReference>